<accession>G0PKP8</accession>
<protein>
    <recommendedName>
        <fullName evidence="1">Chitin-binding type-1 domain-containing protein</fullName>
    </recommendedName>
</protein>
<evidence type="ECO:0000259" key="1">
    <source>
        <dbReference type="SMART" id="SM00270"/>
    </source>
</evidence>
<name>G0PKP8_CAEBE</name>
<dbReference type="InParanoid" id="G0PKP8"/>
<dbReference type="AlphaFoldDB" id="G0PKP8"/>
<proteinExistence type="predicted"/>
<dbReference type="InterPro" id="IPR017853">
    <property type="entry name" value="GH"/>
</dbReference>
<dbReference type="EMBL" id="GL380908">
    <property type="protein sequence ID" value="EGT32877.1"/>
    <property type="molecule type" value="Genomic_DNA"/>
</dbReference>
<dbReference type="SUPFAM" id="SSF51445">
    <property type="entry name" value="(Trans)glycosidases"/>
    <property type="match status" value="1"/>
</dbReference>
<gene>
    <name evidence="2" type="ORF">CAEBREN_31541</name>
</gene>
<evidence type="ECO:0000313" key="2">
    <source>
        <dbReference type="EMBL" id="EGT32877.1"/>
    </source>
</evidence>
<dbReference type="PANTHER" id="PTHR46073:SF1">
    <property type="entry name" value="GH18 DOMAIN-CONTAINING PROTEIN-RELATED"/>
    <property type="match status" value="1"/>
</dbReference>
<reference evidence="3" key="1">
    <citation type="submission" date="2011-07" db="EMBL/GenBank/DDBJ databases">
        <authorList>
            <consortium name="Caenorhabditis brenneri Sequencing and Analysis Consortium"/>
            <person name="Wilson R.K."/>
        </authorList>
    </citation>
    <scope>NUCLEOTIDE SEQUENCE [LARGE SCALE GENOMIC DNA]</scope>
    <source>
        <strain evidence="3">PB2801</strain>
    </source>
</reference>
<dbReference type="Proteomes" id="UP000008068">
    <property type="component" value="Unassembled WGS sequence"/>
</dbReference>
<keyword evidence="3" id="KW-1185">Reference proteome</keyword>
<dbReference type="eggNOG" id="KOG2806">
    <property type="taxonomic scope" value="Eukaryota"/>
</dbReference>
<evidence type="ECO:0000313" key="3">
    <source>
        <dbReference type="Proteomes" id="UP000008068"/>
    </source>
</evidence>
<dbReference type="PANTHER" id="PTHR46073">
    <property type="entry name" value="CHITINASE"/>
    <property type="match status" value="1"/>
</dbReference>
<dbReference type="GO" id="GO:0008061">
    <property type="term" value="F:chitin binding"/>
    <property type="evidence" value="ECO:0007669"/>
    <property type="project" value="InterPro"/>
</dbReference>
<organism evidence="3">
    <name type="scientific">Caenorhabditis brenneri</name>
    <name type="common">Nematode worm</name>
    <dbReference type="NCBI Taxonomy" id="135651"/>
    <lineage>
        <taxon>Eukaryota</taxon>
        <taxon>Metazoa</taxon>
        <taxon>Ecdysozoa</taxon>
        <taxon>Nematoda</taxon>
        <taxon>Chromadorea</taxon>
        <taxon>Rhabditida</taxon>
        <taxon>Rhabditina</taxon>
        <taxon>Rhabditomorpha</taxon>
        <taxon>Rhabditoidea</taxon>
        <taxon>Rhabditidae</taxon>
        <taxon>Peloderinae</taxon>
        <taxon>Caenorhabditis</taxon>
    </lineage>
</organism>
<dbReference type="OrthoDB" id="10063355at2759"/>
<dbReference type="HOGENOM" id="CLU_1548958_0_0_1"/>
<sequence>MRWLDQKNRRPEYLLTLATAVGEWNLREGYDLNGYLNHADFFNIMTYAPVALSMVCSPINDVRWWTTENSDESVRGQSEKSAKLINGFYPVCDPDDPGFSCCGAAGYCGSEEEYCGCETCVDYRKNPMDIVKEPVKPSRAVQWYSMSDEDGKRGRCGKDVPLLNGKVFILRQL</sequence>
<feature type="domain" description="Chitin-binding type-1" evidence="1">
    <location>
        <begin position="83"/>
        <end position="120"/>
    </location>
</feature>
<dbReference type="Gene3D" id="3.20.20.80">
    <property type="entry name" value="Glycosidases"/>
    <property type="match status" value="1"/>
</dbReference>
<dbReference type="InterPro" id="IPR001002">
    <property type="entry name" value="Chitin-bd_1"/>
</dbReference>
<dbReference type="STRING" id="135651.G0PKP8"/>
<dbReference type="SMART" id="SM00270">
    <property type="entry name" value="ChtBD1"/>
    <property type="match status" value="1"/>
</dbReference>